<keyword evidence="1" id="KW-1133">Transmembrane helix</keyword>
<evidence type="ECO:0008006" key="4">
    <source>
        <dbReference type="Google" id="ProtNLM"/>
    </source>
</evidence>
<keyword evidence="1" id="KW-0472">Membrane</keyword>
<comment type="caution">
    <text evidence="2">The sequence shown here is derived from an EMBL/GenBank/DDBJ whole genome shotgun (WGS) entry which is preliminary data.</text>
</comment>
<dbReference type="EMBL" id="BAAAFI010000009">
    <property type="protein sequence ID" value="GAA0879094.1"/>
    <property type="molecule type" value="Genomic_DNA"/>
</dbReference>
<gene>
    <name evidence="2" type="ORF">GCM10009119_20620</name>
</gene>
<dbReference type="Proteomes" id="UP001500469">
    <property type="component" value="Unassembled WGS sequence"/>
</dbReference>
<name>A0ABP3YCJ3_9BACT</name>
<organism evidence="2 3">
    <name type="scientific">Algoriphagus jejuensis</name>
    <dbReference type="NCBI Taxonomy" id="419934"/>
    <lineage>
        <taxon>Bacteria</taxon>
        <taxon>Pseudomonadati</taxon>
        <taxon>Bacteroidota</taxon>
        <taxon>Cytophagia</taxon>
        <taxon>Cytophagales</taxon>
        <taxon>Cyclobacteriaceae</taxon>
        <taxon>Algoriphagus</taxon>
    </lineage>
</organism>
<feature type="transmembrane region" description="Helical" evidence="1">
    <location>
        <begin position="6"/>
        <end position="22"/>
    </location>
</feature>
<protein>
    <recommendedName>
        <fullName evidence="4">Ribosomal L7/L12-like protein</fullName>
    </recommendedName>
</protein>
<keyword evidence="3" id="KW-1185">Reference proteome</keyword>
<evidence type="ECO:0000256" key="1">
    <source>
        <dbReference type="SAM" id="Phobius"/>
    </source>
</evidence>
<keyword evidence="1" id="KW-0812">Transmembrane</keyword>
<evidence type="ECO:0000313" key="3">
    <source>
        <dbReference type="Proteomes" id="UP001500469"/>
    </source>
</evidence>
<sequence>MILNTIVSICTILTFVVIWATLREMKVQRYKIFEPQIFPTSFDLYFTSNTDKILPIDISYDSENKNKVKPNSLFLELKNIGQGTAREVLTNLNIEVDYQTLFSDVKEKLLKTGEEIDLEIGDNSCWLQSSESSRVFIGGNFPFVKKFSNKFDYLLPVNNKNESIKIELPGTIILLLSLVIVALEMMNTSEQKEYIELIEESILIIIKIYYLDNLDKAFESNYKMKITIPSIVVQSNGKASYKLSFERQRNHEVQQWQ</sequence>
<proteinExistence type="predicted"/>
<accession>A0ABP3YCJ3</accession>
<reference evidence="3" key="1">
    <citation type="journal article" date="2019" name="Int. J. Syst. Evol. Microbiol.">
        <title>The Global Catalogue of Microorganisms (GCM) 10K type strain sequencing project: providing services to taxonomists for standard genome sequencing and annotation.</title>
        <authorList>
            <consortium name="The Broad Institute Genomics Platform"/>
            <consortium name="The Broad Institute Genome Sequencing Center for Infectious Disease"/>
            <person name="Wu L."/>
            <person name="Ma J."/>
        </authorList>
    </citation>
    <scope>NUCLEOTIDE SEQUENCE [LARGE SCALE GENOMIC DNA]</scope>
    <source>
        <strain evidence="3">JCM 16112</strain>
    </source>
</reference>
<evidence type="ECO:0000313" key="2">
    <source>
        <dbReference type="EMBL" id="GAA0879094.1"/>
    </source>
</evidence>